<dbReference type="InterPro" id="IPR046842">
    <property type="entry name" value="SpoIVA_ATPase"/>
</dbReference>
<evidence type="ECO:0000259" key="2">
    <source>
        <dbReference type="Pfam" id="PF09547"/>
    </source>
</evidence>
<name>A0ABY9K1M3_9BACI</name>
<reference evidence="5 6" key="1">
    <citation type="submission" date="2023-06" db="EMBL/GenBank/DDBJ databases">
        <title>Five Gram-positive bacteria isolated from mangrove sediments in Shenzhen, Guangdong, China.</title>
        <authorList>
            <person name="Yu S."/>
            <person name="Zheng W."/>
            <person name="Huang Y."/>
        </authorList>
    </citation>
    <scope>NUCLEOTIDE SEQUENCE [LARGE SCALE GENOMIC DNA]</scope>
    <source>
        <strain evidence="5 6">SaN35-3</strain>
    </source>
</reference>
<dbReference type="Gene3D" id="3.40.50.300">
    <property type="entry name" value="P-loop containing nucleotide triphosphate hydrolases"/>
    <property type="match status" value="1"/>
</dbReference>
<evidence type="ECO:0000313" key="6">
    <source>
        <dbReference type="Proteomes" id="UP001197974"/>
    </source>
</evidence>
<feature type="domain" description="Sporulation stage IV protein A C-terminal" evidence="4">
    <location>
        <begin position="417"/>
        <end position="492"/>
    </location>
</feature>
<dbReference type="Pfam" id="PF20439">
    <property type="entry name" value="SpoIVA_C"/>
    <property type="match status" value="1"/>
</dbReference>
<keyword evidence="1" id="KW-0749">Sporulation</keyword>
<dbReference type="Proteomes" id="UP001197974">
    <property type="component" value="Chromosome"/>
</dbReference>
<keyword evidence="1" id="KW-0547">Nucleotide-binding</keyword>
<dbReference type="SUPFAM" id="SSF52540">
    <property type="entry name" value="P-loop containing nucleoside triphosphate hydrolases"/>
    <property type="match status" value="1"/>
</dbReference>
<feature type="domain" description="Stage IV sporulation protein A ATPase" evidence="2">
    <location>
        <begin position="1"/>
        <end position="237"/>
    </location>
</feature>
<dbReference type="InterPro" id="IPR046840">
    <property type="entry name" value="SpoIVA_C"/>
</dbReference>
<dbReference type="Pfam" id="PF09547">
    <property type="entry name" value="SpoIVA_ATPase"/>
    <property type="match status" value="1"/>
</dbReference>
<sequence length="492" mass="55260">MEKVDIFKDIAERTGGDIYLGVVGAVRTGKSTFIKKFMELVVIPNITTEADKTRAQDELPQSAAGKTIMTTEPKFVPNQAANVHVDDGLNVNIRMVDCVGYTVPGAKGYEDENGPRMINTPWYEEPIPFNEAAEIGTRKVIQEHSTIGVVVTTDGTIGDIPRSDYVAAEERVIEELKEVGKPFIMIINTVHPYHSETEALRRELNEKYDIPVLAISVESMRESDVINVLREALFEFPVLEVNVNLPSWVMVLKEEHWLRESFQDSVQDTVKDIKRLRDVDRVVSYFGEYDFISRASLAGIEMGQGIAEIDLFAPDDLYDQILKEVVGVEIRGKDHLLQLMQDFSHAKSEYDHVADALKMVKQTGYGVAAPALQDMSLEEPEIIRQGSRFGVRLRAVAPSIHMIKVDVESEFAPIIGTEKQSEELVRYLMQDFEDDPLSIWNSDIFGRSLSSLVREGIQAKLSLMPENARYKLKETLERIINEGSGGLIAIIL</sequence>
<dbReference type="InterPro" id="IPR046841">
    <property type="entry name" value="SpoIVA_middle"/>
</dbReference>
<evidence type="ECO:0000256" key="1">
    <source>
        <dbReference type="PIRNR" id="PIRNR007466"/>
    </source>
</evidence>
<proteinExistence type="predicted"/>
<keyword evidence="1" id="KW-0378">Hydrolase</keyword>
<organism evidence="5 6">
    <name type="scientific">Bacillus carboniphilus</name>
    <dbReference type="NCBI Taxonomy" id="86663"/>
    <lineage>
        <taxon>Bacteria</taxon>
        <taxon>Bacillati</taxon>
        <taxon>Bacillota</taxon>
        <taxon>Bacilli</taxon>
        <taxon>Bacillales</taxon>
        <taxon>Bacillaceae</taxon>
        <taxon>Bacillus</taxon>
    </lineage>
</organism>
<dbReference type="EMBL" id="CP129013">
    <property type="protein sequence ID" value="WLR43745.1"/>
    <property type="molecule type" value="Genomic_DNA"/>
</dbReference>
<feature type="domain" description="Stage IV sporulation protein A middle" evidence="3">
    <location>
        <begin position="238"/>
        <end position="416"/>
    </location>
</feature>
<accession>A0ABY9K1M3</accession>
<evidence type="ECO:0000259" key="3">
    <source>
        <dbReference type="Pfam" id="PF20438"/>
    </source>
</evidence>
<keyword evidence="1" id="KW-0067">ATP-binding</keyword>
<evidence type="ECO:0000313" key="5">
    <source>
        <dbReference type="EMBL" id="WLR43745.1"/>
    </source>
</evidence>
<evidence type="ECO:0000259" key="4">
    <source>
        <dbReference type="Pfam" id="PF20439"/>
    </source>
</evidence>
<keyword evidence="6" id="KW-1185">Reference proteome</keyword>
<dbReference type="InterPro" id="IPR027417">
    <property type="entry name" value="P-loop_NTPase"/>
</dbReference>
<dbReference type="RefSeq" id="WP_226538558.1">
    <property type="nucleotide sequence ID" value="NZ_CP129013.1"/>
</dbReference>
<comment type="function">
    <text evidence="1">ATPase. Has a role at an early stage in the morphogenesis of the spore coat.</text>
</comment>
<comment type="subcellular location">
    <subcellularLocation>
        <location evidence="1">Cytoplasm</location>
    </subcellularLocation>
</comment>
<keyword evidence="1" id="KW-0963">Cytoplasm</keyword>
<dbReference type="EC" id="3.6.1.-" evidence="1"/>
<protein>
    <recommendedName>
        <fullName evidence="1">Stage IV sporulation protein A</fullName>
        <ecNumber evidence="1">3.6.1.-</ecNumber>
    </recommendedName>
    <alternativeName>
        <fullName evidence="1">Coat morphogenetic protein SpoIVA</fullName>
    </alternativeName>
</protein>
<dbReference type="NCBIfam" id="TIGR02836">
    <property type="entry name" value="spore_IV_A"/>
    <property type="match status" value="1"/>
</dbReference>
<gene>
    <name evidence="5" type="primary">spoIVA</name>
    <name evidence="5" type="ORF">LC087_06330</name>
</gene>
<comment type="catalytic activity">
    <reaction evidence="1">
        <text>ATP + H2O = ADP + phosphate + H(+)</text>
        <dbReference type="Rhea" id="RHEA:13065"/>
        <dbReference type="ChEBI" id="CHEBI:15377"/>
        <dbReference type="ChEBI" id="CHEBI:15378"/>
        <dbReference type="ChEBI" id="CHEBI:30616"/>
        <dbReference type="ChEBI" id="CHEBI:43474"/>
        <dbReference type="ChEBI" id="CHEBI:456216"/>
    </reaction>
</comment>
<dbReference type="Pfam" id="PF20438">
    <property type="entry name" value="SpoIVA_middle"/>
    <property type="match status" value="1"/>
</dbReference>
<dbReference type="InterPro" id="IPR014201">
    <property type="entry name" value="Spore_IV_A"/>
</dbReference>
<dbReference type="PIRSF" id="PIRSF007466">
    <property type="entry name" value="SpoIVA"/>
    <property type="match status" value="1"/>
</dbReference>